<sequence>MILGPNARLRKDVGWKCETFVPFACGGWTVVHHVNEKFPLVGVTNENCNACGDREGASGRLDEKSRQALGTDAANTALREVVDGLERSRPGEVAFPGYCSDDVSKEESGVVADSQGDRSQITMPGFASQCMYAVGFCYWARHPRGILANFFKADTNIAILYEFGRLCQTVQLGCTVRCKLHVPVDTPADSSFSPTRSSNSPFSLVQAPQVGAPAIRSTSGDHRHDPARSLPSYQMGNPARQKPTPQPSSFPRVVDDTIPKTRAVDNDLTNTNAPKMRRRSRAMCRAQTG</sequence>
<feature type="compositionally biased region" description="Basic and acidic residues" evidence="1">
    <location>
        <begin position="253"/>
        <end position="265"/>
    </location>
</feature>
<keyword evidence="3" id="KW-1185">Reference proteome</keyword>
<protein>
    <submittedName>
        <fullName evidence="2">Uncharacterized protein</fullName>
    </submittedName>
</protein>
<dbReference type="EMBL" id="WHUW01000022">
    <property type="protein sequence ID" value="KAF8436268.1"/>
    <property type="molecule type" value="Genomic_DNA"/>
</dbReference>
<feature type="compositionally biased region" description="Low complexity" evidence="1">
    <location>
        <begin position="190"/>
        <end position="203"/>
    </location>
</feature>
<dbReference type="Proteomes" id="UP001194468">
    <property type="component" value="Unassembled WGS sequence"/>
</dbReference>
<dbReference type="AlphaFoldDB" id="A0AAD4BPX1"/>
<evidence type="ECO:0000256" key="1">
    <source>
        <dbReference type="SAM" id="MobiDB-lite"/>
    </source>
</evidence>
<proteinExistence type="predicted"/>
<reference evidence="2" key="2">
    <citation type="journal article" date="2020" name="Nat. Commun.">
        <title>Large-scale genome sequencing of mycorrhizal fungi provides insights into the early evolution of symbiotic traits.</title>
        <authorList>
            <person name="Miyauchi S."/>
            <person name="Kiss E."/>
            <person name="Kuo A."/>
            <person name="Drula E."/>
            <person name="Kohler A."/>
            <person name="Sanchez-Garcia M."/>
            <person name="Morin E."/>
            <person name="Andreopoulos B."/>
            <person name="Barry K.W."/>
            <person name="Bonito G."/>
            <person name="Buee M."/>
            <person name="Carver A."/>
            <person name="Chen C."/>
            <person name="Cichocki N."/>
            <person name="Clum A."/>
            <person name="Culley D."/>
            <person name="Crous P.W."/>
            <person name="Fauchery L."/>
            <person name="Girlanda M."/>
            <person name="Hayes R.D."/>
            <person name="Keri Z."/>
            <person name="LaButti K."/>
            <person name="Lipzen A."/>
            <person name="Lombard V."/>
            <person name="Magnuson J."/>
            <person name="Maillard F."/>
            <person name="Murat C."/>
            <person name="Nolan M."/>
            <person name="Ohm R.A."/>
            <person name="Pangilinan J."/>
            <person name="Pereira M.F."/>
            <person name="Perotto S."/>
            <person name="Peter M."/>
            <person name="Pfister S."/>
            <person name="Riley R."/>
            <person name="Sitrit Y."/>
            <person name="Stielow J.B."/>
            <person name="Szollosi G."/>
            <person name="Zifcakova L."/>
            <person name="Stursova M."/>
            <person name="Spatafora J.W."/>
            <person name="Tedersoo L."/>
            <person name="Vaario L.M."/>
            <person name="Yamada A."/>
            <person name="Yan M."/>
            <person name="Wang P."/>
            <person name="Xu J."/>
            <person name="Bruns T."/>
            <person name="Baldrian P."/>
            <person name="Vilgalys R."/>
            <person name="Dunand C."/>
            <person name="Henrissat B."/>
            <person name="Grigoriev I.V."/>
            <person name="Hibbett D."/>
            <person name="Nagy L.G."/>
            <person name="Martin F.M."/>
        </authorList>
    </citation>
    <scope>NUCLEOTIDE SEQUENCE</scope>
    <source>
        <strain evidence="2">BED1</strain>
    </source>
</reference>
<comment type="caution">
    <text evidence="2">The sequence shown here is derived from an EMBL/GenBank/DDBJ whole genome shotgun (WGS) entry which is preliminary data.</text>
</comment>
<accession>A0AAD4BPX1</accession>
<feature type="region of interest" description="Disordered" evidence="1">
    <location>
        <begin position="187"/>
        <end position="289"/>
    </location>
</feature>
<organism evidence="2 3">
    <name type="scientific">Boletus edulis BED1</name>
    <dbReference type="NCBI Taxonomy" id="1328754"/>
    <lineage>
        <taxon>Eukaryota</taxon>
        <taxon>Fungi</taxon>
        <taxon>Dikarya</taxon>
        <taxon>Basidiomycota</taxon>
        <taxon>Agaricomycotina</taxon>
        <taxon>Agaricomycetes</taxon>
        <taxon>Agaricomycetidae</taxon>
        <taxon>Boletales</taxon>
        <taxon>Boletineae</taxon>
        <taxon>Boletaceae</taxon>
        <taxon>Boletoideae</taxon>
        <taxon>Boletus</taxon>
    </lineage>
</organism>
<reference evidence="2" key="1">
    <citation type="submission" date="2019-10" db="EMBL/GenBank/DDBJ databases">
        <authorList>
            <consortium name="DOE Joint Genome Institute"/>
            <person name="Kuo A."/>
            <person name="Miyauchi S."/>
            <person name="Kiss E."/>
            <person name="Drula E."/>
            <person name="Kohler A."/>
            <person name="Sanchez-Garcia M."/>
            <person name="Andreopoulos B."/>
            <person name="Barry K.W."/>
            <person name="Bonito G."/>
            <person name="Buee M."/>
            <person name="Carver A."/>
            <person name="Chen C."/>
            <person name="Cichocki N."/>
            <person name="Clum A."/>
            <person name="Culley D."/>
            <person name="Crous P.W."/>
            <person name="Fauchery L."/>
            <person name="Girlanda M."/>
            <person name="Hayes R."/>
            <person name="Keri Z."/>
            <person name="LaButti K."/>
            <person name="Lipzen A."/>
            <person name="Lombard V."/>
            <person name="Magnuson J."/>
            <person name="Maillard F."/>
            <person name="Morin E."/>
            <person name="Murat C."/>
            <person name="Nolan M."/>
            <person name="Ohm R."/>
            <person name="Pangilinan J."/>
            <person name="Pereira M."/>
            <person name="Perotto S."/>
            <person name="Peter M."/>
            <person name="Riley R."/>
            <person name="Sitrit Y."/>
            <person name="Stielow B."/>
            <person name="Szollosi G."/>
            <person name="Zifcakova L."/>
            <person name="Stursova M."/>
            <person name="Spatafora J.W."/>
            <person name="Tedersoo L."/>
            <person name="Vaario L.-M."/>
            <person name="Yamada A."/>
            <person name="Yan M."/>
            <person name="Wang P."/>
            <person name="Xu J."/>
            <person name="Bruns T."/>
            <person name="Baldrian P."/>
            <person name="Vilgalys R."/>
            <person name="Henrissat B."/>
            <person name="Grigoriev I.V."/>
            <person name="Hibbett D."/>
            <person name="Nagy L.G."/>
            <person name="Martin F.M."/>
        </authorList>
    </citation>
    <scope>NUCLEOTIDE SEQUENCE</scope>
    <source>
        <strain evidence="2">BED1</strain>
    </source>
</reference>
<evidence type="ECO:0000313" key="3">
    <source>
        <dbReference type="Proteomes" id="UP001194468"/>
    </source>
</evidence>
<evidence type="ECO:0000313" key="2">
    <source>
        <dbReference type="EMBL" id="KAF8436268.1"/>
    </source>
</evidence>
<gene>
    <name evidence="2" type="ORF">L210DRAFT_2476023</name>
</gene>
<name>A0AAD4BPX1_BOLED</name>